<dbReference type="Pfam" id="PF05670">
    <property type="entry name" value="NFACT-R_1"/>
    <property type="match status" value="1"/>
</dbReference>
<comment type="similarity">
    <text evidence="5">Belongs to the NEMF family.</text>
</comment>
<dbReference type="InterPro" id="IPR043682">
    <property type="entry name" value="RqcH_bacterial"/>
</dbReference>
<dbReference type="Pfam" id="PF05833">
    <property type="entry name" value="NFACT_N"/>
    <property type="match status" value="1"/>
</dbReference>
<dbReference type="AlphaFoldDB" id="A0A1M4UXF9"/>
<sequence length="569" mass="66279">MSFDGMMTRAVVHECQSLKSGRITKIYQPGQTEITWMIRSKGKNILLLFSAHPVYARVQQIDKNWDNPAEPPMFCRVLRKHLEGGIIEDVRQVGMERIIYFDIRHKNEWGDWSKRRFIIELMGRHSNLILINPETETIYDAIKRIPHHISSYRQVLPNESYLAPPDQGKLSPLTIDHSSFIASFDYNGGQLDKQMVQRFSGIGPLFAKEVIFRAGIGSRDHLWTAFHDMIEQIKTHQYQPMIVRQRNGKEVFSSYPLTHLTGEVQKFESVSQCLSAYFSGKAERDRTKQQAGDLLRRVTQEIEKNKKKIRLFEQEAKQIQQAEKWRTYGELTIANLHQMKRGMDKITVVNYFDPNGSNLTLPLDPRLHPNENAQRFFKRYQKLRDAQKWNKEQKEKALEEIDYLESVLMELEQASLVELEQIREELVEEGYLKRQERKQKRQRNEKPVPLSLKASDGTLIWLGKNNKQNDYLTHKLASSHYIWLHTKDIPGSHVVIQSSEPSEQTLIEAAMLAAFHSKAHASSQVPVDYTRIKYVKKPVGSRPGFVTYTHQKTLYITPKQDVIKQILDK</sequence>
<dbReference type="PANTHER" id="PTHR15239:SF6">
    <property type="entry name" value="RIBOSOME QUALITY CONTROL COMPLEX SUBUNIT NEMF"/>
    <property type="match status" value="1"/>
</dbReference>
<evidence type="ECO:0000259" key="6">
    <source>
        <dbReference type="Pfam" id="PF05670"/>
    </source>
</evidence>
<keyword evidence="1 5" id="KW-0820">tRNA-binding</keyword>
<evidence type="ECO:0000313" key="7">
    <source>
        <dbReference type="EMBL" id="SHE61349.1"/>
    </source>
</evidence>
<proteinExistence type="inferred from homology"/>
<dbReference type="EMBL" id="FQVL01000002">
    <property type="protein sequence ID" value="SHE61349.1"/>
    <property type="molecule type" value="Genomic_DNA"/>
</dbReference>
<dbReference type="Gene3D" id="1.10.8.50">
    <property type="match status" value="1"/>
</dbReference>
<dbReference type="RefSeq" id="WP_073153115.1">
    <property type="nucleotide sequence ID" value="NZ_FQVL01000002.1"/>
</dbReference>
<dbReference type="GO" id="GO:0000049">
    <property type="term" value="F:tRNA binding"/>
    <property type="evidence" value="ECO:0007669"/>
    <property type="project" value="UniProtKB-UniRule"/>
</dbReference>
<dbReference type="PANTHER" id="PTHR15239">
    <property type="entry name" value="NUCLEAR EXPORT MEDIATOR FACTOR NEMF"/>
    <property type="match status" value="1"/>
</dbReference>
<keyword evidence="8" id="KW-1185">Reference proteome</keyword>
<dbReference type="HAMAP" id="MF_00844_B">
    <property type="entry name" value="RqcH_B"/>
    <property type="match status" value="1"/>
</dbReference>
<organism evidence="7 8">
    <name type="scientific">Seinonella peptonophila</name>
    <dbReference type="NCBI Taxonomy" id="112248"/>
    <lineage>
        <taxon>Bacteria</taxon>
        <taxon>Bacillati</taxon>
        <taxon>Bacillota</taxon>
        <taxon>Bacilli</taxon>
        <taxon>Bacillales</taxon>
        <taxon>Thermoactinomycetaceae</taxon>
        <taxon>Seinonella</taxon>
    </lineage>
</organism>
<feature type="domain" description="NFACT RNA-binding" evidence="6">
    <location>
        <begin position="454"/>
        <end position="537"/>
    </location>
</feature>
<evidence type="ECO:0000256" key="1">
    <source>
        <dbReference type="ARBA" id="ARBA00022555"/>
    </source>
</evidence>
<dbReference type="GO" id="GO:0019843">
    <property type="term" value="F:rRNA binding"/>
    <property type="evidence" value="ECO:0007669"/>
    <property type="project" value="UniProtKB-UniRule"/>
</dbReference>
<reference evidence="7 8" key="1">
    <citation type="submission" date="2016-11" db="EMBL/GenBank/DDBJ databases">
        <authorList>
            <person name="Jaros S."/>
            <person name="Januszkiewicz K."/>
            <person name="Wedrychowicz H."/>
        </authorList>
    </citation>
    <scope>NUCLEOTIDE SEQUENCE [LARGE SCALE GENOMIC DNA]</scope>
    <source>
        <strain evidence="7 8">DSM 44666</strain>
    </source>
</reference>
<comment type="subunit">
    <text evidence="5">Associates with stalled 50S ribosomal subunits. Binds to RqcP.</text>
</comment>
<feature type="coiled-coil region" evidence="5">
    <location>
        <begin position="295"/>
        <end position="322"/>
    </location>
</feature>
<feature type="coiled-coil region" evidence="5">
    <location>
        <begin position="394"/>
        <end position="429"/>
    </location>
</feature>
<dbReference type="GO" id="GO:1990112">
    <property type="term" value="C:RQC complex"/>
    <property type="evidence" value="ECO:0007669"/>
    <property type="project" value="TreeGrafter"/>
</dbReference>
<dbReference type="Gene3D" id="2.30.310.10">
    <property type="entry name" value="ibrinogen binding protein from staphylococcus aureus domain"/>
    <property type="match status" value="1"/>
</dbReference>
<gene>
    <name evidence="5" type="primary">rqcH</name>
    <name evidence="7" type="ORF">SAMN05444392_10268</name>
</gene>
<dbReference type="InterPro" id="IPR008532">
    <property type="entry name" value="NFACT_RNA-bd"/>
</dbReference>
<dbReference type="GO" id="GO:0043023">
    <property type="term" value="F:ribosomal large subunit binding"/>
    <property type="evidence" value="ECO:0007669"/>
    <property type="project" value="UniProtKB-UniRule"/>
</dbReference>
<dbReference type="Gene3D" id="3.40.970.40">
    <property type="entry name" value="fibrinogen binding protein from staphylococcus aureus domain like"/>
    <property type="match status" value="1"/>
</dbReference>
<dbReference type="FunFam" id="2.30.310.10:FF:000004">
    <property type="entry name" value="Fibronectin-binding protein A"/>
    <property type="match status" value="1"/>
</dbReference>
<evidence type="ECO:0000256" key="2">
    <source>
        <dbReference type="ARBA" id="ARBA00022730"/>
    </source>
</evidence>
<evidence type="ECO:0000256" key="3">
    <source>
        <dbReference type="ARBA" id="ARBA00022884"/>
    </source>
</evidence>
<dbReference type="OrthoDB" id="9766163at2"/>
<evidence type="ECO:0000256" key="4">
    <source>
        <dbReference type="ARBA" id="ARBA00022917"/>
    </source>
</evidence>
<dbReference type="GO" id="GO:0072344">
    <property type="term" value="P:rescue of stalled ribosome"/>
    <property type="evidence" value="ECO:0007669"/>
    <property type="project" value="UniProtKB-UniRule"/>
</dbReference>
<dbReference type="STRING" id="112248.SAMN05444392_10268"/>
<keyword evidence="4 5" id="KW-0648">Protein biosynthesis</keyword>
<dbReference type="InterPro" id="IPR051608">
    <property type="entry name" value="RQC_Subunit_NEMF"/>
</dbReference>
<evidence type="ECO:0000313" key="8">
    <source>
        <dbReference type="Proteomes" id="UP000184476"/>
    </source>
</evidence>
<comment type="function">
    <text evidence="5">Key component of the ribosome quality control system (RQC), a ribosome-associated complex that mediates the extraction of incompletely synthesized nascent chains from stalled ribosomes and their subsequent degradation. RqcH recruits Ala-charged tRNA, and with RqcP directs the elongation of stalled nascent chains on 50S ribosomal subunits, leading to non-templated C-terminal alanine extensions (Ala tail). The Ala tail promotes nascent chain degradation. May add between 1 and at least 8 Ala residues. Binds to stalled 50S ribosomal subunits.</text>
</comment>
<accession>A0A1M4UXF9</accession>
<keyword evidence="5" id="KW-0175">Coiled coil</keyword>
<name>A0A1M4UXF9_9BACL</name>
<protein>
    <recommendedName>
        <fullName evidence="5">Rqc2 homolog RqcH</fullName>
        <shortName evidence="5">RqcH</shortName>
    </recommendedName>
</protein>
<keyword evidence="2 5" id="KW-0699">rRNA-binding</keyword>
<keyword evidence="3 5" id="KW-0694">RNA-binding</keyword>
<evidence type="ECO:0000256" key="5">
    <source>
        <dbReference type="HAMAP-Rule" id="MF_00844"/>
    </source>
</evidence>
<dbReference type="Proteomes" id="UP000184476">
    <property type="component" value="Unassembled WGS sequence"/>
</dbReference>